<evidence type="ECO:0000256" key="1">
    <source>
        <dbReference type="ARBA" id="ARBA00022801"/>
    </source>
</evidence>
<dbReference type="KEGG" id="eus:EUTSA_v10009827mg"/>
<keyword evidence="1" id="KW-0378">Hydrolase</keyword>
<dbReference type="InterPro" id="IPR001878">
    <property type="entry name" value="Znf_CCHC"/>
</dbReference>
<dbReference type="GO" id="GO:0008270">
    <property type="term" value="F:zinc ion binding"/>
    <property type="evidence" value="ECO:0007669"/>
    <property type="project" value="UniProtKB-KW"/>
</dbReference>
<feature type="non-terminal residue" evidence="7">
    <location>
        <position position="772"/>
    </location>
</feature>
<evidence type="ECO:0000313" key="8">
    <source>
        <dbReference type="Proteomes" id="UP000030689"/>
    </source>
</evidence>
<protein>
    <recommendedName>
        <fullName evidence="9">CCHC-type domain-containing protein</fullName>
    </recommendedName>
</protein>
<evidence type="ECO:0000259" key="5">
    <source>
        <dbReference type="PROSITE" id="PS50158"/>
    </source>
</evidence>
<dbReference type="InterPro" id="IPR056648">
    <property type="entry name" value="DUF7746"/>
</dbReference>
<evidence type="ECO:0000313" key="7">
    <source>
        <dbReference type="EMBL" id="ESQ34144.1"/>
    </source>
</evidence>
<dbReference type="PROSITE" id="PS50158">
    <property type="entry name" value="ZF_CCHC"/>
    <property type="match status" value="1"/>
</dbReference>
<dbReference type="GO" id="GO:0003676">
    <property type="term" value="F:nucleic acid binding"/>
    <property type="evidence" value="ECO:0007669"/>
    <property type="project" value="InterPro"/>
</dbReference>
<evidence type="ECO:0008006" key="9">
    <source>
        <dbReference type="Google" id="ProtNLM"/>
    </source>
</evidence>
<feature type="non-terminal residue" evidence="7">
    <location>
        <position position="1"/>
    </location>
</feature>
<dbReference type="CDD" id="cd00303">
    <property type="entry name" value="retropepsin_like"/>
    <property type="match status" value="1"/>
</dbReference>
<evidence type="ECO:0000259" key="6">
    <source>
        <dbReference type="PROSITE" id="PS50175"/>
    </source>
</evidence>
<dbReference type="GO" id="GO:0004190">
    <property type="term" value="F:aspartic-type endopeptidase activity"/>
    <property type="evidence" value="ECO:0007669"/>
    <property type="project" value="InterPro"/>
</dbReference>
<dbReference type="InterPro" id="IPR036875">
    <property type="entry name" value="Znf_CCHC_sf"/>
</dbReference>
<feature type="compositionally biased region" description="Basic residues" evidence="4">
    <location>
        <begin position="351"/>
        <end position="360"/>
    </location>
</feature>
<dbReference type="Pfam" id="PF24925">
    <property type="entry name" value="DUF7746"/>
    <property type="match status" value="1"/>
</dbReference>
<dbReference type="PANTHER" id="PTHR33054">
    <property type="entry name" value="CCHC-TYPE DOMAIN-CONTAINING PROTEIN"/>
    <property type="match status" value="1"/>
</dbReference>
<feature type="domain" description="CCHC-type" evidence="5">
    <location>
        <begin position="403"/>
        <end position="417"/>
    </location>
</feature>
<dbReference type="SUPFAM" id="SSF50630">
    <property type="entry name" value="Acid proteases"/>
    <property type="match status" value="1"/>
</dbReference>
<feature type="region of interest" description="Disordered" evidence="4">
    <location>
        <begin position="351"/>
        <end position="394"/>
    </location>
</feature>
<dbReference type="Pfam" id="PF22909">
    <property type="entry name" value="Caulimovir_coat_dom"/>
    <property type="match status" value="1"/>
</dbReference>
<feature type="coiled-coil region" evidence="3">
    <location>
        <begin position="550"/>
        <end position="608"/>
    </location>
</feature>
<dbReference type="eggNOG" id="ENOG502QWP8">
    <property type="taxonomic scope" value="Eukaryota"/>
</dbReference>
<organism evidence="7 8">
    <name type="scientific">Eutrema salsugineum</name>
    <name type="common">Saltwater cress</name>
    <name type="synonym">Sisymbrium salsugineum</name>
    <dbReference type="NCBI Taxonomy" id="72664"/>
    <lineage>
        <taxon>Eukaryota</taxon>
        <taxon>Viridiplantae</taxon>
        <taxon>Streptophyta</taxon>
        <taxon>Embryophyta</taxon>
        <taxon>Tracheophyta</taxon>
        <taxon>Spermatophyta</taxon>
        <taxon>Magnoliopsida</taxon>
        <taxon>eudicotyledons</taxon>
        <taxon>Gunneridae</taxon>
        <taxon>Pentapetalae</taxon>
        <taxon>rosids</taxon>
        <taxon>malvids</taxon>
        <taxon>Brassicales</taxon>
        <taxon>Brassicaceae</taxon>
        <taxon>Eutremeae</taxon>
        <taxon>Eutrema</taxon>
    </lineage>
</organism>
<feature type="compositionally biased region" description="Low complexity" evidence="4">
    <location>
        <begin position="373"/>
        <end position="385"/>
    </location>
</feature>
<name>V4KS84_EUTSA</name>
<dbReference type="OMA" id="FMVETLI"/>
<dbReference type="Gramene" id="ESQ34144">
    <property type="protein sequence ID" value="ESQ34144"/>
    <property type="gene ID" value="EUTSA_v10009827mg"/>
</dbReference>
<keyword evidence="2" id="KW-0862">Zinc</keyword>
<dbReference type="PROSITE" id="PS50175">
    <property type="entry name" value="ASP_PROT_RETROV"/>
    <property type="match status" value="1"/>
</dbReference>
<dbReference type="Pfam" id="PF00098">
    <property type="entry name" value="zf-CCHC"/>
    <property type="match status" value="1"/>
</dbReference>
<proteinExistence type="predicted"/>
<dbReference type="Pfam" id="PF00077">
    <property type="entry name" value="RVP"/>
    <property type="match status" value="1"/>
</dbReference>
<feature type="region of interest" description="Disordered" evidence="4">
    <location>
        <begin position="441"/>
        <end position="468"/>
    </location>
</feature>
<accession>V4KS84</accession>
<dbReference type="Proteomes" id="UP000030689">
    <property type="component" value="Unassembled WGS sequence"/>
</dbReference>
<reference evidence="7 8" key="1">
    <citation type="journal article" date="2013" name="Front. Plant Sci.">
        <title>The Reference Genome of the Halophytic Plant Eutrema salsugineum.</title>
        <authorList>
            <person name="Yang R."/>
            <person name="Jarvis D.E."/>
            <person name="Chen H."/>
            <person name="Beilstein M.A."/>
            <person name="Grimwood J."/>
            <person name="Jenkins J."/>
            <person name="Shu S."/>
            <person name="Prochnik S."/>
            <person name="Xin M."/>
            <person name="Ma C."/>
            <person name="Schmutz J."/>
            <person name="Wing R.A."/>
            <person name="Mitchell-Olds T."/>
            <person name="Schumaker K.S."/>
            <person name="Wang X."/>
        </authorList>
    </citation>
    <scope>NUCLEOTIDE SEQUENCE [LARGE SCALE GENOMIC DNA]</scope>
</reference>
<dbReference type="AlphaFoldDB" id="V4KS84"/>
<evidence type="ECO:0000256" key="4">
    <source>
        <dbReference type="SAM" id="MobiDB-lite"/>
    </source>
</evidence>
<gene>
    <name evidence="7" type="ORF">EUTSA_v10009827mg</name>
</gene>
<dbReference type="SUPFAM" id="SSF57756">
    <property type="entry name" value="Retrovirus zinc finger-like domains"/>
    <property type="match status" value="1"/>
</dbReference>
<evidence type="ECO:0000256" key="3">
    <source>
        <dbReference type="SAM" id="Coils"/>
    </source>
</evidence>
<feature type="domain" description="Peptidase A2" evidence="6">
    <location>
        <begin position="644"/>
        <end position="679"/>
    </location>
</feature>
<keyword evidence="3" id="KW-0175">Coiled coil</keyword>
<dbReference type="InterPro" id="IPR001995">
    <property type="entry name" value="Peptidase_A2_cat"/>
</dbReference>
<keyword evidence="8" id="KW-1185">Reference proteome</keyword>
<dbReference type="Gene3D" id="2.40.70.10">
    <property type="entry name" value="Acid Proteases"/>
    <property type="match status" value="1"/>
</dbReference>
<dbReference type="EMBL" id="KI517683">
    <property type="protein sequence ID" value="ESQ34144.1"/>
    <property type="molecule type" value="Genomic_DNA"/>
</dbReference>
<dbReference type="InterPro" id="IPR018061">
    <property type="entry name" value="Retropepsins"/>
</dbReference>
<evidence type="ECO:0000256" key="2">
    <source>
        <dbReference type="PROSITE-ProRule" id="PRU00047"/>
    </source>
</evidence>
<dbReference type="PANTHER" id="PTHR33054:SF9">
    <property type="entry name" value="CCHC-TYPE DOMAIN-CONTAINING PROTEIN"/>
    <property type="match status" value="1"/>
</dbReference>
<keyword evidence="2" id="KW-0863">Zinc-finger</keyword>
<dbReference type="GO" id="GO:0006508">
    <property type="term" value="P:proteolysis"/>
    <property type="evidence" value="ECO:0007669"/>
    <property type="project" value="InterPro"/>
</dbReference>
<dbReference type="SMART" id="SM00343">
    <property type="entry name" value="ZnF_C2HC"/>
    <property type="match status" value="1"/>
</dbReference>
<dbReference type="InterPro" id="IPR021109">
    <property type="entry name" value="Peptidase_aspartic_dom_sf"/>
</dbReference>
<sequence length="772" mass="89894">IIKLPNIPFQSVSTPIFKPITRQVKFGKNEILKSIANRLDKLDKGKSINNIDENDNESIQTSISSESDIQEINRIKNRTMRSNKPYYSRHTPPDLLFEEHHKYSNNMYSGNGIYEWNIDGKSEYEIMNVLQEMGMATAAFKTDKTITDKEACVLLVAGFSGSLKYWWDNALDTNQQNSIINHVEKIYTEDEDGFVIETEKSNAIEVLVHTILMHFVGNPTEELESKRIILTNLRCPTLGDFKWYKDVFITNIFLRPDCNQPFWKERFISGLPNFFAEIVINKLKEISGGQPVPWNNITYGQLFAFVKKIGLSICQEQKDKKRNDKFKFKVTMGSFCEQYGYETFNPPSRVKRIKHKHRRSNQIEYHNKRRNFNNKSNNQKYSKNQHYSKNKRDNTTNKQKIVCWNCKRPGHRSTECKMKKKINEIFQDQPDIQEKLSKLLLSESESSEDSDNEYSINEIGNSSDSSSESQELSDNLCNCKIINVITKEDDKQFLLEIIDKIDDPNTKREYLIKLKDIINRENTRESPQPFSLYKIFEKYPTQSLFKQVSTGELQNEIKQIKSQIKHLQDIVNDQDIKQLQINARLSLIESKNNNNTQASSNRQNLEINEEQDSEDYIQIINKINYQKWYTNITLHIGNDFKLNIIALMDTGADYNCIREGVIPTKYYEKTTERLSGANGSNLKVQYKLPCAKICNQSYCFKNQFILVKNLSQEVILGTPFFTQIYPFKVTEQGISTKVVGTKLLFNFLSPMKTKEIFNLQQNTINKTINLIK</sequence>
<keyword evidence="2" id="KW-0479">Metal-binding</keyword>